<dbReference type="InterPro" id="IPR000843">
    <property type="entry name" value="HTH_LacI"/>
</dbReference>
<dbReference type="PRINTS" id="PR00036">
    <property type="entry name" value="HTHLACI"/>
</dbReference>
<dbReference type="SMART" id="SM00354">
    <property type="entry name" value="HTH_LACI"/>
    <property type="match status" value="1"/>
</dbReference>
<keyword evidence="7" id="KW-1185">Reference proteome</keyword>
<comment type="caution">
    <text evidence="6">The sequence shown here is derived from an EMBL/GenBank/DDBJ whole genome shotgun (WGS) entry which is preliminary data.</text>
</comment>
<proteinExistence type="predicted"/>
<name>A0ABM8Z921_9LACO</name>
<keyword evidence="3" id="KW-0804">Transcription</keyword>
<organism evidence="6 7">
    <name type="scientific">Periweissella ghanensis</name>
    <dbReference type="NCBI Taxonomy" id="467997"/>
    <lineage>
        <taxon>Bacteria</taxon>
        <taxon>Bacillati</taxon>
        <taxon>Bacillota</taxon>
        <taxon>Bacilli</taxon>
        <taxon>Lactobacillales</taxon>
        <taxon>Lactobacillaceae</taxon>
        <taxon>Periweissella</taxon>
    </lineage>
</organism>
<dbReference type="CDD" id="cd01392">
    <property type="entry name" value="HTH_LacI"/>
    <property type="match status" value="1"/>
</dbReference>
<dbReference type="Pfam" id="PF13377">
    <property type="entry name" value="Peripla_BP_3"/>
    <property type="match status" value="1"/>
</dbReference>
<sequence length="317" mass="34157">MAKITITDIAKQAGVAKSTVSRYLNGGSVSKKTRLKIDQVVKDADYKPNAFAQSLKKQTSHTIGVIVPRLDSFAQTEMLRGLDAANQDDILLILNTYQDDDLVQNAIEQVDILGLGGVILFATNLTPTIKDALHALDVPVVIQGQNDPAFARVIVDDNLAGSAIGHVAANSTNTLIISVDPQQDFEVGAVRYQAVTSQLTKHYDTVYADFSLATAKQVTTQALATTRYDTIIALSDLMAAGALQSLKNANVNVPEDTSVYGFGGTLISDLVSPNITTFAFDYFAVGQQLYHLFKQQQIKPEPTKIIIGGTLVNKQSN</sequence>
<dbReference type="PANTHER" id="PTHR30146:SF154">
    <property type="entry name" value="TRANSCRIPTION REGULATOR, MEMBER OF GALR FAMILY"/>
    <property type="match status" value="1"/>
</dbReference>
<feature type="domain" description="HTH cro/C1-type" evidence="5">
    <location>
        <begin position="2"/>
        <end position="26"/>
    </location>
</feature>
<dbReference type="InterPro" id="IPR028082">
    <property type="entry name" value="Peripla_BP_I"/>
</dbReference>
<gene>
    <name evidence="6" type="primary">ccpA_2</name>
    <name evidence="6" type="ORF">WGH24286_00389</name>
</gene>
<dbReference type="PANTHER" id="PTHR30146">
    <property type="entry name" value="LACI-RELATED TRANSCRIPTIONAL REPRESSOR"/>
    <property type="match status" value="1"/>
</dbReference>
<dbReference type="PROSITE" id="PS50943">
    <property type="entry name" value="HTH_CROC1"/>
    <property type="match status" value="1"/>
</dbReference>
<evidence type="ECO:0000259" key="4">
    <source>
        <dbReference type="PROSITE" id="PS50932"/>
    </source>
</evidence>
<accession>A0ABM8Z921</accession>
<dbReference type="Pfam" id="PF00356">
    <property type="entry name" value="LacI"/>
    <property type="match status" value="1"/>
</dbReference>
<evidence type="ECO:0000313" key="7">
    <source>
        <dbReference type="Proteomes" id="UP000789719"/>
    </source>
</evidence>
<evidence type="ECO:0000259" key="5">
    <source>
        <dbReference type="PROSITE" id="PS50943"/>
    </source>
</evidence>
<dbReference type="Proteomes" id="UP000789719">
    <property type="component" value="Unassembled WGS sequence"/>
</dbReference>
<dbReference type="InterPro" id="IPR010982">
    <property type="entry name" value="Lambda_DNA-bd_dom_sf"/>
</dbReference>
<reference evidence="6 7" key="1">
    <citation type="submission" date="2021-11" db="EMBL/GenBank/DDBJ databases">
        <authorList>
            <person name="Depoorter E."/>
        </authorList>
    </citation>
    <scope>NUCLEOTIDE SEQUENCE [LARGE SCALE GENOMIC DNA]</scope>
    <source>
        <strain evidence="6 7">LMG 24286</strain>
    </source>
</reference>
<dbReference type="Gene3D" id="1.10.260.40">
    <property type="entry name" value="lambda repressor-like DNA-binding domains"/>
    <property type="match status" value="1"/>
</dbReference>
<protein>
    <submittedName>
        <fullName evidence="6">Catabolite control protein A</fullName>
    </submittedName>
</protein>
<dbReference type="Gene3D" id="3.40.50.2300">
    <property type="match status" value="2"/>
</dbReference>
<dbReference type="EMBL" id="CAKKNT010000003">
    <property type="protein sequence ID" value="CAH0417973.1"/>
    <property type="molecule type" value="Genomic_DNA"/>
</dbReference>
<keyword evidence="1" id="KW-0805">Transcription regulation</keyword>
<dbReference type="SUPFAM" id="SSF47413">
    <property type="entry name" value="lambda repressor-like DNA-binding domains"/>
    <property type="match status" value="1"/>
</dbReference>
<dbReference type="RefSeq" id="WP_230098081.1">
    <property type="nucleotide sequence ID" value="NZ_CAKKNT010000003.1"/>
</dbReference>
<dbReference type="SUPFAM" id="SSF53822">
    <property type="entry name" value="Periplasmic binding protein-like I"/>
    <property type="match status" value="1"/>
</dbReference>
<evidence type="ECO:0000256" key="1">
    <source>
        <dbReference type="ARBA" id="ARBA00023015"/>
    </source>
</evidence>
<feature type="domain" description="HTH lacI-type" evidence="4">
    <location>
        <begin position="4"/>
        <end position="57"/>
    </location>
</feature>
<dbReference type="InterPro" id="IPR046335">
    <property type="entry name" value="LacI/GalR-like_sensor"/>
</dbReference>
<dbReference type="InterPro" id="IPR001387">
    <property type="entry name" value="Cro/C1-type_HTH"/>
</dbReference>
<evidence type="ECO:0000313" key="6">
    <source>
        <dbReference type="EMBL" id="CAH0417973.1"/>
    </source>
</evidence>
<dbReference type="CDD" id="cd01542">
    <property type="entry name" value="PBP1_TreR-like"/>
    <property type="match status" value="1"/>
</dbReference>
<evidence type="ECO:0000256" key="3">
    <source>
        <dbReference type="ARBA" id="ARBA00023163"/>
    </source>
</evidence>
<dbReference type="PROSITE" id="PS50932">
    <property type="entry name" value="HTH_LACI_2"/>
    <property type="match status" value="1"/>
</dbReference>
<evidence type="ECO:0000256" key="2">
    <source>
        <dbReference type="ARBA" id="ARBA00023125"/>
    </source>
</evidence>
<keyword evidence="2" id="KW-0238">DNA-binding</keyword>